<dbReference type="HOGENOM" id="CLU_889913_0_0_1"/>
<dbReference type="SUPFAM" id="SSF82704">
    <property type="entry name" value="AlbA-like"/>
    <property type="match status" value="1"/>
</dbReference>
<feature type="active site" description="Proton donor" evidence="1">
    <location>
        <position position="12"/>
    </location>
</feature>
<dbReference type="AlphaFoldDB" id="K3WM01"/>
<reference evidence="2" key="3">
    <citation type="submission" date="2015-02" db="UniProtKB">
        <authorList>
            <consortium name="EnsemblProtists"/>
        </authorList>
    </citation>
    <scope>IDENTIFICATION</scope>
    <source>
        <strain evidence="2">DAOM BR144</strain>
    </source>
</reference>
<dbReference type="VEuPathDB" id="FungiDB:PYU1_G005981"/>
<dbReference type="EMBL" id="GL376625">
    <property type="status" value="NOT_ANNOTATED_CDS"/>
    <property type="molecule type" value="Genomic_DNA"/>
</dbReference>
<dbReference type="Proteomes" id="UP000019132">
    <property type="component" value="Unassembled WGS sequence"/>
</dbReference>
<dbReference type="PANTHER" id="PTHR35134:SF2">
    <property type="entry name" value="NUCLEOTIDASE YQFW-RELATED"/>
    <property type="match status" value="1"/>
</dbReference>
<evidence type="ECO:0000313" key="3">
    <source>
        <dbReference type="Proteomes" id="UP000019132"/>
    </source>
</evidence>
<evidence type="ECO:0000256" key="1">
    <source>
        <dbReference type="PIRSR" id="PIRSR610708-1"/>
    </source>
</evidence>
<dbReference type="InterPro" id="IPR010708">
    <property type="entry name" value="5'(3')-deoxyribonucleotidase"/>
</dbReference>
<proteinExistence type="predicted"/>
<dbReference type="PANTHER" id="PTHR35134">
    <property type="entry name" value="NUCLEOTIDASE YQFW-RELATED"/>
    <property type="match status" value="1"/>
</dbReference>
<sequence>MEHRPVVTVDVDHTLAKLLESALEWHNAEKDTKLSVQDVKSSNWSSAWGGSEQEADDKLLDFYHSNAFNSKVDAVAGANEVLKPLRRYFSFVAVTDRPRIVEKQTREWLDAHFSGVFDKLVFVDDDKNSDDAVRHKKDIYEDLKAKVVIGSDSSITPKAAEDVDYAVLVGSVPWAKTTNASEKLLVAEDWPKANDQLQKVVKDLDLKPVEKAHAGPKLARFTDDLVAVSTKRPAVFYANIINSKFTSQKQEMIRLQASEAAITTAIQTAEMLRIQKNATITKISTRYVFRRAKGNSGHRVPKLELILQRVPRE</sequence>
<dbReference type="Gene3D" id="3.40.50.1000">
    <property type="entry name" value="HAD superfamily/HAD-like"/>
    <property type="match status" value="1"/>
</dbReference>
<reference evidence="3" key="2">
    <citation type="submission" date="2010-04" db="EMBL/GenBank/DDBJ databases">
        <authorList>
            <person name="Buell R."/>
            <person name="Hamilton J."/>
            <person name="Hostetler J."/>
        </authorList>
    </citation>
    <scope>NUCLEOTIDE SEQUENCE [LARGE SCALE GENOMIC DNA]</scope>
    <source>
        <strain evidence="3">DAOM:BR144</strain>
    </source>
</reference>
<feature type="active site" description="Nucleophile" evidence="1">
    <location>
        <position position="10"/>
    </location>
</feature>
<dbReference type="OMA" id="WTSVWGG"/>
<dbReference type="GO" id="GO:0008253">
    <property type="term" value="F:5'-nucleotidase activity"/>
    <property type="evidence" value="ECO:0007669"/>
    <property type="project" value="InterPro"/>
</dbReference>
<dbReference type="InParanoid" id="K3WM01"/>
<dbReference type="Pfam" id="PF06941">
    <property type="entry name" value="NT5C"/>
    <property type="match status" value="1"/>
</dbReference>
<dbReference type="GO" id="GO:0003676">
    <property type="term" value="F:nucleic acid binding"/>
    <property type="evidence" value="ECO:0007669"/>
    <property type="project" value="InterPro"/>
</dbReference>
<dbReference type="GO" id="GO:0009264">
    <property type="term" value="P:deoxyribonucleotide catabolic process"/>
    <property type="evidence" value="ECO:0007669"/>
    <property type="project" value="InterPro"/>
</dbReference>
<evidence type="ECO:0008006" key="4">
    <source>
        <dbReference type="Google" id="ProtNLM"/>
    </source>
</evidence>
<reference evidence="3" key="1">
    <citation type="journal article" date="2010" name="Genome Biol.">
        <title>Genome sequence of the necrotrophic plant pathogen Pythium ultimum reveals original pathogenicity mechanisms and effector repertoire.</title>
        <authorList>
            <person name="Levesque C.A."/>
            <person name="Brouwer H."/>
            <person name="Cano L."/>
            <person name="Hamilton J.P."/>
            <person name="Holt C."/>
            <person name="Huitema E."/>
            <person name="Raffaele S."/>
            <person name="Robideau G.P."/>
            <person name="Thines M."/>
            <person name="Win J."/>
            <person name="Zerillo M.M."/>
            <person name="Beakes G.W."/>
            <person name="Boore J.L."/>
            <person name="Busam D."/>
            <person name="Dumas B."/>
            <person name="Ferriera S."/>
            <person name="Fuerstenberg S.I."/>
            <person name="Gachon C.M."/>
            <person name="Gaulin E."/>
            <person name="Govers F."/>
            <person name="Grenville-Briggs L."/>
            <person name="Horner N."/>
            <person name="Hostetler J."/>
            <person name="Jiang R.H."/>
            <person name="Johnson J."/>
            <person name="Krajaejun T."/>
            <person name="Lin H."/>
            <person name="Meijer H.J."/>
            <person name="Moore B."/>
            <person name="Morris P."/>
            <person name="Phuntmart V."/>
            <person name="Puiu D."/>
            <person name="Shetty J."/>
            <person name="Stajich J.E."/>
            <person name="Tripathy S."/>
            <person name="Wawra S."/>
            <person name="van West P."/>
            <person name="Whitty B.R."/>
            <person name="Coutinho P.M."/>
            <person name="Henrissat B."/>
            <person name="Martin F."/>
            <person name="Thomas P.D."/>
            <person name="Tyler B.M."/>
            <person name="De Vries R.P."/>
            <person name="Kamoun S."/>
            <person name="Yandell M."/>
            <person name="Tisserat N."/>
            <person name="Buell C.R."/>
        </authorList>
    </citation>
    <scope>NUCLEOTIDE SEQUENCE</scope>
    <source>
        <strain evidence="3">DAOM:BR144</strain>
    </source>
</reference>
<name>K3WM01_GLOUD</name>
<dbReference type="InterPro" id="IPR036412">
    <property type="entry name" value="HAD-like_sf"/>
</dbReference>
<accession>K3WM01</accession>
<dbReference type="EnsemblProtists" id="PYU1_T005993">
    <property type="protein sequence ID" value="PYU1_T005993"/>
    <property type="gene ID" value="PYU1_G005981"/>
</dbReference>
<dbReference type="Gene3D" id="3.30.110.20">
    <property type="entry name" value="Alba-like domain"/>
    <property type="match status" value="1"/>
</dbReference>
<keyword evidence="3" id="KW-1185">Reference proteome</keyword>
<protein>
    <recommendedName>
        <fullName evidence="4">DNA/RNA-binding protein Alba-like domain-containing protein</fullName>
    </recommendedName>
</protein>
<dbReference type="eggNOG" id="ENOG502R2R2">
    <property type="taxonomic scope" value="Eukaryota"/>
</dbReference>
<dbReference type="SUPFAM" id="SSF56784">
    <property type="entry name" value="HAD-like"/>
    <property type="match status" value="1"/>
</dbReference>
<organism evidence="2 3">
    <name type="scientific">Globisporangium ultimum (strain ATCC 200006 / CBS 805.95 / DAOM BR144)</name>
    <name type="common">Pythium ultimum</name>
    <dbReference type="NCBI Taxonomy" id="431595"/>
    <lineage>
        <taxon>Eukaryota</taxon>
        <taxon>Sar</taxon>
        <taxon>Stramenopiles</taxon>
        <taxon>Oomycota</taxon>
        <taxon>Peronosporomycetes</taxon>
        <taxon>Pythiales</taxon>
        <taxon>Pythiaceae</taxon>
        <taxon>Globisporangium</taxon>
    </lineage>
</organism>
<dbReference type="InterPro" id="IPR023214">
    <property type="entry name" value="HAD_sf"/>
</dbReference>
<dbReference type="InterPro" id="IPR036882">
    <property type="entry name" value="Alba-like_dom_sf"/>
</dbReference>
<dbReference type="InterPro" id="IPR052419">
    <property type="entry name" value="5_3-deoxyribonucleotidase-like"/>
</dbReference>
<evidence type="ECO:0000313" key="2">
    <source>
        <dbReference type="EnsemblProtists" id="PYU1_T005993"/>
    </source>
</evidence>